<comment type="subcellular location">
    <subcellularLocation>
        <location evidence="1">Membrane</location>
        <topology evidence="1">Single-pass membrane protein</topology>
    </subcellularLocation>
</comment>
<evidence type="ECO:0000256" key="4">
    <source>
        <dbReference type="ARBA" id="ARBA00023136"/>
    </source>
</evidence>
<dbReference type="RefSeq" id="XP_046069067.1">
    <property type="nucleotide sequence ID" value="XM_046211802.1"/>
</dbReference>
<dbReference type="PANTHER" id="PTHR15549">
    <property type="entry name" value="PAIRED IMMUNOGLOBULIN-LIKE TYPE 2 RECEPTOR"/>
    <property type="match status" value="1"/>
</dbReference>
<feature type="compositionally biased region" description="Polar residues" evidence="5">
    <location>
        <begin position="657"/>
        <end position="674"/>
    </location>
</feature>
<dbReference type="AlphaFoldDB" id="A0AAD4PVD4"/>
<protein>
    <recommendedName>
        <fullName evidence="9">Pre-mRNA splicing factor CLF1</fullName>
    </recommendedName>
</protein>
<evidence type="ECO:0000313" key="7">
    <source>
        <dbReference type="EMBL" id="KAH8693194.1"/>
    </source>
</evidence>
<gene>
    <name evidence="7" type="ORF">BGW36DRAFT_302606</name>
</gene>
<proteinExistence type="predicted"/>
<evidence type="ECO:0000256" key="2">
    <source>
        <dbReference type="ARBA" id="ARBA00022692"/>
    </source>
</evidence>
<feature type="compositionally biased region" description="Low complexity" evidence="5">
    <location>
        <begin position="341"/>
        <end position="364"/>
    </location>
</feature>
<keyword evidence="8" id="KW-1185">Reference proteome</keyword>
<evidence type="ECO:0000256" key="5">
    <source>
        <dbReference type="SAM" id="MobiDB-lite"/>
    </source>
</evidence>
<organism evidence="7 8">
    <name type="scientific">Talaromyces proteolyticus</name>
    <dbReference type="NCBI Taxonomy" id="1131652"/>
    <lineage>
        <taxon>Eukaryota</taxon>
        <taxon>Fungi</taxon>
        <taxon>Dikarya</taxon>
        <taxon>Ascomycota</taxon>
        <taxon>Pezizomycotina</taxon>
        <taxon>Eurotiomycetes</taxon>
        <taxon>Eurotiomycetidae</taxon>
        <taxon>Eurotiales</taxon>
        <taxon>Trichocomaceae</taxon>
        <taxon>Talaromyces</taxon>
        <taxon>Talaromyces sect. Bacilispori</taxon>
    </lineage>
</organism>
<evidence type="ECO:0000256" key="1">
    <source>
        <dbReference type="ARBA" id="ARBA00004167"/>
    </source>
</evidence>
<feature type="compositionally biased region" description="Polar residues" evidence="5">
    <location>
        <begin position="492"/>
        <end position="508"/>
    </location>
</feature>
<dbReference type="GO" id="GO:0071944">
    <property type="term" value="C:cell periphery"/>
    <property type="evidence" value="ECO:0007669"/>
    <property type="project" value="UniProtKB-ARBA"/>
</dbReference>
<keyword evidence="2 6" id="KW-0812">Transmembrane</keyword>
<dbReference type="SUPFAM" id="SSF50965">
    <property type="entry name" value="Galactose oxidase, central domain"/>
    <property type="match status" value="1"/>
</dbReference>
<reference evidence="7" key="1">
    <citation type="submission" date="2021-12" db="EMBL/GenBank/DDBJ databases">
        <title>Convergent genome expansion in fungi linked to evolution of root-endophyte symbiosis.</title>
        <authorList>
            <consortium name="DOE Joint Genome Institute"/>
            <person name="Ke Y.-H."/>
            <person name="Bonito G."/>
            <person name="Liao H.-L."/>
            <person name="Looney B."/>
            <person name="Rojas-Flechas A."/>
            <person name="Nash J."/>
            <person name="Hameed K."/>
            <person name="Schadt C."/>
            <person name="Martin F."/>
            <person name="Crous P.W."/>
            <person name="Miettinen O."/>
            <person name="Magnuson J.K."/>
            <person name="Labbe J."/>
            <person name="Jacobson D."/>
            <person name="Doktycz M.J."/>
            <person name="Veneault-Fourrey C."/>
            <person name="Kuo A."/>
            <person name="Mondo S."/>
            <person name="Calhoun S."/>
            <person name="Riley R."/>
            <person name="Ohm R."/>
            <person name="LaButti K."/>
            <person name="Andreopoulos B."/>
            <person name="Pangilinan J."/>
            <person name="Nolan M."/>
            <person name="Tritt A."/>
            <person name="Clum A."/>
            <person name="Lipzen A."/>
            <person name="Daum C."/>
            <person name="Barry K."/>
            <person name="Grigoriev I.V."/>
            <person name="Vilgalys R."/>
        </authorList>
    </citation>
    <scope>NUCLEOTIDE SEQUENCE</scope>
    <source>
        <strain evidence="7">PMI_201</strain>
    </source>
</reference>
<feature type="compositionally biased region" description="Low complexity" evidence="5">
    <location>
        <begin position="613"/>
        <end position="625"/>
    </location>
</feature>
<accession>A0AAD4PVD4</accession>
<dbReference type="InterPro" id="IPR011043">
    <property type="entry name" value="Gal_Oxase/kelch_b-propeller"/>
</dbReference>
<name>A0AAD4PVD4_9EURO</name>
<feature type="compositionally biased region" description="Polar residues" evidence="5">
    <location>
        <begin position="533"/>
        <end position="557"/>
    </location>
</feature>
<keyword evidence="3 6" id="KW-1133">Transmembrane helix</keyword>
<dbReference type="InterPro" id="IPR015915">
    <property type="entry name" value="Kelch-typ_b-propeller"/>
</dbReference>
<keyword evidence="4 6" id="KW-0472">Membrane</keyword>
<dbReference type="GO" id="GO:0016020">
    <property type="term" value="C:membrane"/>
    <property type="evidence" value="ECO:0007669"/>
    <property type="project" value="UniProtKB-SubCell"/>
</dbReference>
<evidence type="ECO:0000256" key="3">
    <source>
        <dbReference type="ARBA" id="ARBA00022989"/>
    </source>
</evidence>
<dbReference type="Gene3D" id="2.120.10.80">
    <property type="entry name" value="Kelch-type beta propeller"/>
    <property type="match status" value="1"/>
</dbReference>
<feature type="region of interest" description="Disordered" evidence="5">
    <location>
        <begin position="489"/>
        <end position="566"/>
    </location>
</feature>
<feature type="transmembrane region" description="Helical" evidence="6">
    <location>
        <begin position="383"/>
        <end position="408"/>
    </location>
</feature>
<feature type="region of interest" description="Disordered" evidence="5">
    <location>
        <begin position="336"/>
        <end position="364"/>
    </location>
</feature>
<evidence type="ECO:0000313" key="8">
    <source>
        <dbReference type="Proteomes" id="UP001201262"/>
    </source>
</evidence>
<sequence length="724" mass="76810">MSSPQPPSPLSGHCSVVYDNSLYVYTPSALMMLPLEQNANWTKLDMGQSVTGAACVKGSVDGNPDHQGLFVVGGSSDNSTYNGLQRYSFVDKKWETITLPTTQIQNRVNHSASYLSGSISILVYAGSQDSNYDASTSTFEITMAGGAIGIESRSADGTPPAIRPSLFTWDNETTLYVGGMDTNTDVFVYHAGSGWATSGISLAAGISSHDGVALQSNSDGSKFLEIFNMSASPNSVSYVALTSSGGAAASPGEPVVFTGSSSSKNNKRAWGNLPAYNSTFAPSTSRTGFSIAQSDNGLVVISGGSDSDPVTVFNQTENSWVDNKVLFGSRMNAGLQQPLGTSSTTTSTAPTATSTTTSSSTTTTATASASTTAAASSGSHSNIGLIVGVTLGALAGLVIILIILLMILRRLHRKKQPTNKGRYGSDDKDRLSFQDQGIEPLTQSAVPMARSNAPSAVDSIYMVSGKFASDYPSATPMVTNNEKKVYSRPLVPQNQNDNFSSQSDGTQDPTRRFLDPEKARGDRSTNEGWSKYFQDTTTTDIGMGSPRNTMDSELSQESRSDYGGGMWPHVPEKAAVTLGGLEEHRPLGKVSSASPISERLPVIGRGQVHYGQSAKISSADSASSVSDDDEHEHRDAFSSGIPASVNDTLYWSHPTARPTSSNYTESLYQTSTRNGLAAHDEPLPTDAQSQARGSSAIFHQDYFNGPNRNNINSDMSWLNIHADR</sequence>
<feature type="region of interest" description="Disordered" evidence="5">
    <location>
        <begin position="611"/>
        <end position="641"/>
    </location>
</feature>
<dbReference type="GeneID" id="70242089"/>
<dbReference type="InterPro" id="IPR051694">
    <property type="entry name" value="Immunoregulatory_rcpt-like"/>
</dbReference>
<evidence type="ECO:0000256" key="6">
    <source>
        <dbReference type="SAM" id="Phobius"/>
    </source>
</evidence>
<feature type="compositionally biased region" description="Basic and acidic residues" evidence="5">
    <location>
        <begin position="509"/>
        <end position="525"/>
    </location>
</feature>
<dbReference type="EMBL" id="JAJTJA010000010">
    <property type="protein sequence ID" value="KAH8693194.1"/>
    <property type="molecule type" value="Genomic_DNA"/>
</dbReference>
<feature type="region of interest" description="Disordered" evidence="5">
    <location>
        <begin position="656"/>
        <end position="693"/>
    </location>
</feature>
<comment type="caution">
    <text evidence="7">The sequence shown here is derived from an EMBL/GenBank/DDBJ whole genome shotgun (WGS) entry which is preliminary data.</text>
</comment>
<dbReference type="Proteomes" id="UP001201262">
    <property type="component" value="Unassembled WGS sequence"/>
</dbReference>
<evidence type="ECO:0008006" key="9">
    <source>
        <dbReference type="Google" id="ProtNLM"/>
    </source>
</evidence>